<protein>
    <recommendedName>
        <fullName evidence="6">Peptide deformylase</fullName>
        <shortName evidence="6">PDF</shortName>
        <ecNumber evidence="6">3.5.1.88</ecNumber>
    </recommendedName>
    <alternativeName>
        <fullName evidence="6">Polypeptide deformylase</fullName>
    </alternativeName>
</protein>
<dbReference type="Gene3D" id="3.90.45.10">
    <property type="entry name" value="Peptide deformylase"/>
    <property type="match status" value="1"/>
</dbReference>
<feature type="binding site" evidence="6">
    <location>
        <position position="170"/>
    </location>
    <ligand>
        <name>Fe cation</name>
        <dbReference type="ChEBI" id="CHEBI:24875"/>
    </ligand>
</feature>
<dbReference type="NCBIfam" id="TIGR00079">
    <property type="entry name" value="pept_deformyl"/>
    <property type="match status" value="1"/>
</dbReference>
<feature type="binding site" evidence="6">
    <location>
        <position position="122"/>
    </location>
    <ligand>
        <name>Fe cation</name>
        <dbReference type="ChEBI" id="CHEBI:24875"/>
    </ligand>
</feature>
<evidence type="ECO:0000256" key="1">
    <source>
        <dbReference type="ARBA" id="ARBA00010759"/>
    </source>
</evidence>
<sequence length="204" mass="23879">MFDKNIFIMKSKLKPTNDWLVTDDNPKMREVCSEVKFPLSQEVLDIIDKMLAYVDESFDDNAEKYDIRPGIGIAANQLGLNQRFFYVHFIDFCQKEHRYLLINPEWIDKSLNKAYLAVGEGCLSVPKDKDGYVIRSETVKLKGFDYLTQKDVEISAHGLLAMCLQHEMDHLEGKFYYDSINMMKPFHKKDEWVCIEQKPCNECK</sequence>
<dbReference type="PANTHER" id="PTHR10458">
    <property type="entry name" value="PEPTIDE DEFORMYLASE"/>
    <property type="match status" value="1"/>
</dbReference>
<accession>Q9KX63</accession>
<dbReference type="GO" id="GO:0006412">
    <property type="term" value="P:translation"/>
    <property type="evidence" value="ECO:0007669"/>
    <property type="project" value="UniProtKB-UniRule"/>
</dbReference>
<dbReference type="EC" id="3.5.1.88" evidence="6"/>
<keyword evidence="4 6" id="KW-0648">Protein biosynthesis</keyword>
<reference evidence="7" key="1">
    <citation type="journal article" date="1996" name="Mol. Biol. (Mosk.)">
        <title>A physical map of Mycoplasma gallisepticum strain A5969 genome and determination of its positions on certain genes.</title>
        <authorList>
            <person name="Skamrov A.V."/>
            <person name="Bibilashvili R.Sh."/>
        </authorList>
    </citation>
    <scope>NUCLEOTIDE SEQUENCE</scope>
    <source>
        <strain evidence="7">A5969</strain>
    </source>
</reference>
<dbReference type="SUPFAM" id="SSF56420">
    <property type="entry name" value="Peptide deformylase"/>
    <property type="match status" value="1"/>
</dbReference>
<evidence type="ECO:0000256" key="6">
    <source>
        <dbReference type="HAMAP-Rule" id="MF_00163"/>
    </source>
</evidence>
<keyword evidence="5 6" id="KW-0408">Iron</keyword>
<dbReference type="InterPro" id="IPR036821">
    <property type="entry name" value="Peptide_deformylase_sf"/>
</dbReference>
<dbReference type="Pfam" id="PF01327">
    <property type="entry name" value="Pep_deformylase"/>
    <property type="match status" value="1"/>
</dbReference>
<evidence type="ECO:0000313" key="8">
    <source>
        <dbReference type="EMBL" id="AAO37616.1"/>
    </source>
</evidence>
<comment type="function">
    <text evidence="6">Removes the formyl group from the N-terminal Met of newly synthesized proteins. Requires at least a dipeptide for an efficient rate of reaction. N-terminal L-methionine is a prerequisite for activity but the enzyme has broad specificity at other positions.</text>
</comment>
<comment type="catalytic activity">
    <reaction evidence="6">
        <text>N-terminal N-formyl-L-methionyl-[peptide] + H2O = N-terminal L-methionyl-[peptide] + formate</text>
        <dbReference type="Rhea" id="RHEA:24420"/>
        <dbReference type="Rhea" id="RHEA-COMP:10639"/>
        <dbReference type="Rhea" id="RHEA-COMP:10640"/>
        <dbReference type="ChEBI" id="CHEBI:15377"/>
        <dbReference type="ChEBI" id="CHEBI:15740"/>
        <dbReference type="ChEBI" id="CHEBI:49298"/>
        <dbReference type="ChEBI" id="CHEBI:64731"/>
        <dbReference type="EC" id="3.5.1.88"/>
    </reaction>
</comment>
<comment type="similarity">
    <text evidence="1 6">Belongs to the polypeptide deformylase family.</text>
</comment>
<gene>
    <name evidence="7" type="primary">def_L</name>
    <name evidence="6" type="synonym">def</name>
    <name evidence="8" type="synonym">def_R</name>
</gene>
<dbReference type="AlphaFoldDB" id="Q9KX63"/>
<keyword evidence="3 6" id="KW-0378">Hydrolase</keyword>
<evidence type="ECO:0000256" key="2">
    <source>
        <dbReference type="ARBA" id="ARBA00022723"/>
    </source>
</evidence>
<proteinExistence type="inferred from homology"/>
<dbReference type="PIRSF" id="PIRSF004749">
    <property type="entry name" value="Pep_def"/>
    <property type="match status" value="1"/>
</dbReference>
<dbReference type="CDD" id="cd00487">
    <property type="entry name" value="Pep_deformylase"/>
    <property type="match status" value="1"/>
</dbReference>
<dbReference type="GO" id="GO:0042586">
    <property type="term" value="F:peptide deformylase activity"/>
    <property type="evidence" value="ECO:0007669"/>
    <property type="project" value="UniProtKB-UniRule"/>
</dbReference>
<dbReference type="InterPro" id="IPR023635">
    <property type="entry name" value="Peptide_deformylase"/>
</dbReference>
<feature type="active site" evidence="6">
    <location>
        <position position="167"/>
    </location>
</feature>
<evidence type="ECO:0000256" key="4">
    <source>
        <dbReference type="ARBA" id="ARBA00022917"/>
    </source>
</evidence>
<comment type="cofactor">
    <cofactor evidence="6">
        <name>Fe(2+)</name>
        <dbReference type="ChEBI" id="CHEBI:29033"/>
    </cofactor>
    <text evidence="6">Binds 1 Fe(2+) ion.</text>
</comment>
<evidence type="ECO:0000313" key="7">
    <source>
        <dbReference type="EMBL" id="AAF36760.1"/>
    </source>
</evidence>
<evidence type="ECO:0000256" key="5">
    <source>
        <dbReference type="ARBA" id="ARBA00023004"/>
    </source>
</evidence>
<name>Q9KX63_MYCGL</name>
<dbReference type="PRINTS" id="PR01576">
    <property type="entry name" value="PDEFORMYLASE"/>
</dbReference>
<dbReference type="EMBL" id="L35043">
    <property type="protein sequence ID" value="AAF36760.1"/>
    <property type="molecule type" value="Genomic_DNA"/>
</dbReference>
<keyword evidence="2 6" id="KW-0479">Metal-binding</keyword>
<feature type="binding site" evidence="6">
    <location>
        <position position="166"/>
    </location>
    <ligand>
        <name>Fe cation</name>
        <dbReference type="ChEBI" id="CHEBI:24875"/>
    </ligand>
</feature>
<dbReference type="EMBL" id="L35043">
    <property type="protein sequence ID" value="AAO37616.1"/>
    <property type="molecule type" value="Genomic_DNA"/>
</dbReference>
<reference evidence="7" key="2">
    <citation type="submission" date="2003-02" db="EMBL/GenBank/DDBJ databases">
        <authorList>
            <person name="Skamrov A."/>
            <person name="Feoktistova E."/>
            <person name="Goldman M."/>
            <person name="Beabealashvilli R."/>
        </authorList>
    </citation>
    <scope>NUCLEOTIDE SEQUENCE</scope>
    <source>
        <strain evidence="7">A5969</strain>
    </source>
</reference>
<dbReference type="HAMAP" id="MF_00163">
    <property type="entry name" value="Pep_deformylase"/>
    <property type="match status" value="1"/>
</dbReference>
<organism evidence="7">
    <name type="scientific">Mycoplasmoides gallisepticum</name>
    <name type="common">Mycoplasma gallisepticum</name>
    <dbReference type="NCBI Taxonomy" id="2096"/>
    <lineage>
        <taxon>Bacteria</taxon>
        <taxon>Bacillati</taxon>
        <taxon>Mycoplasmatota</taxon>
        <taxon>Mycoplasmoidales</taxon>
        <taxon>Mycoplasmoidaceae</taxon>
        <taxon>Mycoplasmoides</taxon>
    </lineage>
</organism>
<dbReference type="GO" id="GO:0046872">
    <property type="term" value="F:metal ion binding"/>
    <property type="evidence" value="ECO:0007669"/>
    <property type="project" value="UniProtKB-KW"/>
</dbReference>
<evidence type="ECO:0000256" key="3">
    <source>
        <dbReference type="ARBA" id="ARBA00022801"/>
    </source>
</evidence>
<dbReference type="FunFam" id="3.90.45.10:FF:000002">
    <property type="entry name" value="Peptide deformylase"/>
    <property type="match status" value="1"/>
</dbReference>
<dbReference type="PANTHER" id="PTHR10458:SF22">
    <property type="entry name" value="PEPTIDE DEFORMYLASE"/>
    <property type="match status" value="1"/>
</dbReference>